<evidence type="ECO:0000256" key="3">
    <source>
        <dbReference type="ARBA" id="ARBA00022691"/>
    </source>
</evidence>
<dbReference type="SUPFAM" id="SSF46785">
    <property type="entry name" value="Winged helix' DNA-binding domain"/>
    <property type="match status" value="1"/>
</dbReference>
<gene>
    <name evidence="7" type="ORF">K469DRAFT_629124</name>
</gene>
<evidence type="ECO:0000256" key="4">
    <source>
        <dbReference type="PIRSR" id="PIRSR005739-1"/>
    </source>
</evidence>
<evidence type="ECO:0000259" key="5">
    <source>
        <dbReference type="Pfam" id="PF00891"/>
    </source>
</evidence>
<feature type="domain" description="O-methyltransferase C-terminal" evidence="5">
    <location>
        <begin position="225"/>
        <end position="370"/>
    </location>
</feature>
<evidence type="ECO:0000256" key="2">
    <source>
        <dbReference type="ARBA" id="ARBA00022679"/>
    </source>
</evidence>
<evidence type="ECO:0000313" key="7">
    <source>
        <dbReference type="EMBL" id="KAF2187330.1"/>
    </source>
</evidence>
<dbReference type="PROSITE" id="PS51683">
    <property type="entry name" value="SAM_OMT_II"/>
    <property type="match status" value="1"/>
</dbReference>
<evidence type="ECO:0000259" key="6">
    <source>
        <dbReference type="Pfam" id="PF08100"/>
    </source>
</evidence>
<dbReference type="GO" id="GO:0046983">
    <property type="term" value="F:protein dimerization activity"/>
    <property type="evidence" value="ECO:0007669"/>
    <property type="project" value="InterPro"/>
</dbReference>
<dbReference type="PIRSF" id="PIRSF005739">
    <property type="entry name" value="O-mtase"/>
    <property type="match status" value="1"/>
</dbReference>
<dbReference type="InterPro" id="IPR001077">
    <property type="entry name" value="COMT_C"/>
</dbReference>
<dbReference type="EMBL" id="ML994627">
    <property type="protein sequence ID" value="KAF2187330.1"/>
    <property type="molecule type" value="Genomic_DNA"/>
</dbReference>
<dbReference type="InterPro" id="IPR036390">
    <property type="entry name" value="WH_DNA-bd_sf"/>
</dbReference>
<dbReference type="PANTHER" id="PTHR43712:SF11">
    <property type="entry name" value="O-METHYLTRANSFERASE (AFU_ORTHOLOGUE AFUA_2G17820)-RELATED"/>
    <property type="match status" value="1"/>
</dbReference>
<keyword evidence="2 7" id="KW-0808">Transferase</keyword>
<evidence type="ECO:0000256" key="1">
    <source>
        <dbReference type="ARBA" id="ARBA00022603"/>
    </source>
</evidence>
<proteinExistence type="predicted"/>
<dbReference type="Proteomes" id="UP000800200">
    <property type="component" value="Unassembled WGS sequence"/>
</dbReference>
<organism evidence="7 8">
    <name type="scientific">Zopfia rhizophila CBS 207.26</name>
    <dbReference type="NCBI Taxonomy" id="1314779"/>
    <lineage>
        <taxon>Eukaryota</taxon>
        <taxon>Fungi</taxon>
        <taxon>Dikarya</taxon>
        <taxon>Ascomycota</taxon>
        <taxon>Pezizomycotina</taxon>
        <taxon>Dothideomycetes</taxon>
        <taxon>Dothideomycetes incertae sedis</taxon>
        <taxon>Zopfiaceae</taxon>
        <taxon>Zopfia</taxon>
    </lineage>
</organism>
<dbReference type="GO" id="GO:0032259">
    <property type="term" value="P:methylation"/>
    <property type="evidence" value="ECO:0007669"/>
    <property type="project" value="UniProtKB-KW"/>
</dbReference>
<accession>A0A6A6EB14</accession>
<reference evidence="7" key="1">
    <citation type="journal article" date="2020" name="Stud. Mycol.">
        <title>101 Dothideomycetes genomes: a test case for predicting lifestyles and emergence of pathogens.</title>
        <authorList>
            <person name="Haridas S."/>
            <person name="Albert R."/>
            <person name="Binder M."/>
            <person name="Bloem J."/>
            <person name="Labutti K."/>
            <person name="Salamov A."/>
            <person name="Andreopoulos B."/>
            <person name="Baker S."/>
            <person name="Barry K."/>
            <person name="Bills G."/>
            <person name="Bluhm B."/>
            <person name="Cannon C."/>
            <person name="Castanera R."/>
            <person name="Culley D."/>
            <person name="Daum C."/>
            <person name="Ezra D."/>
            <person name="Gonzalez J."/>
            <person name="Henrissat B."/>
            <person name="Kuo A."/>
            <person name="Liang C."/>
            <person name="Lipzen A."/>
            <person name="Lutzoni F."/>
            <person name="Magnuson J."/>
            <person name="Mondo S."/>
            <person name="Nolan M."/>
            <person name="Ohm R."/>
            <person name="Pangilinan J."/>
            <person name="Park H.-J."/>
            <person name="Ramirez L."/>
            <person name="Alfaro M."/>
            <person name="Sun H."/>
            <person name="Tritt A."/>
            <person name="Yoshinaga Y."/>
            <person name="Zwiers L.-H."/>
            <person name="Turgeon B."/>
            <person name="Goodwin S."/>
            <person name="Spatafora J."/>
            <person name="Crous P."/>
            <person name="Grigoriev I."/>
        </authorList>
    </citation>
    <scope>NUCLEOTIDE SEQUENCE</scope>
    <source>
        <strain evidence="7">CBS 207.26</strain>
    </source>
</reference>
<dbReference type="GO" id="GO:0008171">
    <property type="term" value="F:O-methyltransferase activity"/>
    <property type="evidence" value="ECO:0007669"/>
    <property type="project" value="InterPro"/>
</dbReference>
<dbReference type="OrthoDB" id="1535081at2759"/>
<dbReference type="InterPro" id="IPR029063">
    <property type="entry name" value="SAM-dependent_MTases_sf"/>
</dbReference>
<dbReference type="AlphaFoldDB" id="A0A6A6EB14"/>
<dbReference type="Gene3D" id="3.40.50.150">
    <property type="entry name" value="Vaccinia Virus protein VP39"/>
    <property type="match status" value="1"/>
</dbReference>
<dbReference type="InterPro" id="IPR012967">
    <property type="entry name" value="COMT_dimerisation"/>
</dbReference>
<dbReference type="PANTHER" id="PTHR43712">
    <property type="entry name" value="PUTATIVE (AFU_ORTHOLOGUE AFUA_4G14580)-RELATED"/>
    <property type="match status" value="1"/>
</dbReference>
<dbReference type="Gene3D" id="1.10.10.10">
    <property type="entry name" value="Winged helix-like DNA-binding domain superfamily/Winged helix DNA-binding domain"/>
    <property type="match status" value="1"/>
</dbReference>
<feature type="active site" description="Proton acceptor" evidence="4">
    <location>
        <position position="299"/>
    </location>
</feature>
<sequence length="394" mass="44252">MDIPELTKNLAALAEAGPGVIKEEERQGLIAACNNLRYALEYPREYTIRTMLGGHDAVVLRLGVDMGLIDIAVSAKEPVTVNDLAIQSSSDAALVRRIMRLLARINIFEEVEMDTYATKPLAAVYFSGSPLREAVIHLSTTGTAVAKLPEYFAEKGYKNPDDAFDSPWQYGEQTDLHYFDWLAERPRFQKAFNTVMGIQRQGRGPPWFEFFPVEEKLKVQSPDQTLLVDIGGGIGHDIIGLKQRFPNLLGRLVVEDLPGVIAAVNELPEGIEAVGHDFFQPQPELARNAKSYYLRTILHDWPDKQAGLILKNIRDVMAKDSILLINESVMPESNVPLFEAQLDFNMMARFSSLERTEKQWRELLEEAGFEWVKLWRSPVPVPGSGCLIEAVLKE</sequence>
<dbReference type="Pfam" id="PF08100">
    <property type="entry name" value="Dimerisation"/>
    <property type="match status" value="1"/>
</dbReference>
<keyword evidence="8" id="KW-1185">Reference proteome</keyword>
<dbReference type="InterPro" id="IPR036388">
    <property type="entry name" value="WH-like_DNA-bd_sf"/>
</dbReference>
<dbReference type="SUPFAM" id="SSF53335">
    <property type="entry name" value="S-adenosyl-L-methionine-dependent methyltransferases"/>
    <property type="match status" value="1"/>
</dbReference>
<protein>
    <submittedName>
        <fullName evidence="7">S-adenosyl-L-methionine-dependent methyltransferase</fullName>
    </submittedName>
</protein>
<keyword evidence="1 7" id="KW-0489">Methyltransferase</keyword>
<name>A0A6A6EB14_9PEZI</name>
<feature type="domain" description="O-methyltransferase dimerisation" evidence="6">
    <location>
        <begin position="55"/>
        <end position="126"/>
    </location>
</feature>
<dbReference type="Pfam" id="PF00891">
    <property type="entry name" value="Methyltransf_2"/>
    <property type="match status" value="1"/>
</dbReference>
<dbReference type="InterPro" id="IPR016461">
    <property type="entry name" value="COMT-like"/>
</dbReference>
<evidence type="ECO:0000313" key="8">
    <source>
        <dbReference type="Proteomes" id="UP000800200"/>
    </source>
</evidence>
<keyword evidence="3" id="KW-0949">S-adenosyl-L-methionine</keyword>